<dbReference type="AlphaFoldDB" id="A0A835PWZ5"/>
<organism evidence="1 2">
    <name type="scientific">Vanilla planifolia</name>
    <name type="common">Vanilla</name>
    <dbReference type="NCBI Taxonomy" id="51239"/>
    <lineage>
        <taxon>Eukaryota</taxon>
        <taxon>Viridiplantae</taxon>
        <taxon>Streptophyta</taxon>
        <taxon>Embryophyta</taxon>
        <taxon>Tracheophyta</taxon>
        <taxon>Spermatophyta</taxon>
        <taxon>Magnoliopsida</taxon>
        <taxon>Liliopsida</taxon>
        <taxon>Asparagales</taxon>
        <taxon>Orchidaceae</taxon>
        <taxon>Vanilloideae</taxon>
        <taxon>Vanilleae</taxon>
        <taxon>Vanilla</taxon>
    </lineage>
</organism>
<name>A0A835PWZ5_VANPL</name>
<dbReference type="EMBL" id="JADCNM010000011">
    <property type="protein sequence ID" value="KAG0462006.1"/>
    <property type="molecule type" value="Genomic_DNA"/>
</dbReference>
<accession>A0A835PWZ5</accession>
<proteinExistence type="predicted"/>
<dbReference type="Proteomes" id="UP000639772">
    <property type="component" value="Chromosome 11"/>
</dbReference>
<comment type="caution">
    <text evidence="1">The sequence shown here is derived from an EMBL/GenBank/DDBJ whole genome shotgun (WGS) entry which is preliminary data.</text>
</comment>
<gene>
    <name evidence="1" type="ORF">HPP92_020482</name>
</gene>
<reference evidence="1 2" key="1">
    <citation type="journal article" date="2020" name="Nat. Food">
        <title>A phased Vanilla planifolia genome enables genetic improvement of flavour and production.</title>
        <authorList>
            <person name="Hasing T."/>
            <person name="Tang H."/>
            <person name="Brym M."/>
            <person name="Khazi F."/>
            <person name="Huang T."/>
            <person name="Chambers A.H."/>
        </authorList>
    </citation>
    <scope>NUCLEOTIDE SEQUENCE [LARGE SCALE GENOMIC DNA]</scope>
    <source>
        <tissue evidence="1">Leaf</tissue>
    </source>
</reference>
<protein>
    <submittedName>
        <fullName evidence="1">Uncharacterized protein</fullName>
    </submittedName>
</protein>
<evidence type="ECO:0000313" key="1">
    <source>
        <dbReference type="EMBL" id="KAG0462006.1"/>
    </source>
</evidence>
<evidence type="ECO:0000313" key="2">
    <source>
        <dbReference type="Proteomes" id="UP000639772"/>
    </source>
</evidence>
<sequence length="84" mass="9393">MWAVVRIFPVAWYQVAGKAHAREVKVRKRSCGLQQREADLLARLRTETGAKIASIPLKERYSDIVGITGRQAAHGPHSLTSFHV</sequence>